<dbReference type="InterPro" id="IPR007168">
    <property type="entry name" value="Phageshock_PspC_N"/>
</dbReference>
<dbReference type="AlphaFoldDB" id="A0A0L0QMF2"/>
<evidence type="ECO:0000256" key="6">
    <source>
        <dbReference type="SAM" id="Phobius"/>
    </source>
</evidence>
<protein>
    <recommendedName>
        <fullName evidence="7">Phage shock protein PspC N-terminal domain-containing protein</fullName>
    </recommendedName>
</protein>
<dbReference type="InterPro" id="IPR052027">
    <property type="entry name" value="PspC"/>
</dbReference>
<evidence type="ECO:0000313" key="9">
    <source>
        <dbReference type="Proteomes" id="UP000036780"/>
    </source>
</evidence>
<reference evidence="9" key="1">
    <citation type="submission" date="2015-07" db="EMBL/GenBank/DDBJ databases">
        <title>Fjat-10053 dsm26.</title>
        <authorList>
            <person name="Liu B."/>
            <person name="Wang J."/>
            <person name="Zhu Y."/>
            <person name="Liu G."/>
            <person name="Chen Q."/>
            <person name="Chen Z."/>
            <person name="Lan J."/>
            <person name="Che J."/>
            <person name="Ge C."/>
            <person name="Shi H."/>
            <person name="Pan Z."/>
            <person name="Liu X."/>
        </authorList>
    </citation>
    <scope>NUCLEOTIDE SEQUENCE [LARGE SCALE GENOMIC DNA]</scope>
    <source>
        <strain evidence="9">DSM 26</strain>
    </source>
</reference>
<keyword evidence="3 6" id="KW-0812">Transmembrane</keyword>
<evidence type="ECO:0000256" key="4">
    <source>
        <dbReference type="ARBA" id="ARBA00022989"/>
    </source>
</evidence>
<dbReference type="RefSeq" id="WP_050352338.1">
    <property type="nucleotide sequence ID" value="NZ_BOSN01000008.1"/>
</dbReference>
<evidence type="ECO:0000313" key="8">
    <source>
        <dbReference type="EMBL" id="KNE19782.1"/>
    </source>
</evidence>
<feature type="transmembrane region" description="Helical" evidence="6">
    <location>
        <begin position="33"/>
        <end position="57"/>
    </location>
</feature>
<accession>A0A0L0QMF2</accession>
<dbReference type="PANTHER" id="PTHR33885:SF3">
    <property type="entry name" value="PHAGE SHOCK PROTEIN C"/>
    <property type="match status" value="1"/>
</dbReference>
<dbReference type="EMBL" id="LGTO01000007">
    <property type="protein sequence ID" value="KNE19782.1"/>
    <property type="molecule type" value="Genomic_DNA"/>
</dbReference>
<dbReference type="OrthoDB" id="9815286at2"/>
<keyword evidence="2" id="KW-1003">Cell membrane</keyword>
<dbReference type="PANTHER" id="PTHR33885">
    <property type="entry name" value="PHAGE SHOCK PROTEIN C"/>
    <property type="match status" value="1"/>
</dbReference>
<evidence type="ECO:0000256" key="5">
    <source>
        <dbReference type="ARBA" id="ARBA00023136"/>
    </source>
</evidence>
<evidence type="ECO:0000256" key="1">
    <source>
        <dbReference type="ARBA" id="ARBA00004162"/>
    </source>
</evidence>
<feature type="domain" description="Phage shock protein PspC N-terminal" evidence="7">
    <location>
        <begin position="2"/>
        <end position="60"/>
    </location>
</feature>
<name>A0A0L0QMF2_VIRPA</name>
<comment type="caution">
    <text evidence="8">The sequence shown here is derived from an EMBL/GenBank/DDBJ whole genome shotgun (WGS) entry which is preliminary data.</text>
</comment>
<organism evidence="8 9">
    <name type="scientific">Virgibacillus pantothenticus</name>
    <dbReference type="NCBI Taxonomy" id="1473"/>
    <lineage>
        <taxon>Bacteria</taxon>
        <taxon>Bacillati</taxon>
        <taxon>Bacillota</taxon>
        <taxon>Bacilli</taxon>
        <taxon>Bacillales</taxon>
        <taxon>Bacillaceae</taxon>
        <taxon>Virgibacillus</taxon>
    </lineage>
</organism>
<keyword evidence="9" id="KW-1185">Reference proteome</keyword>
<dbReference type="Pfam" id="PF04024">
    <property type="entry name" value="PspC"/>
    <property type="match status" value="1"/>
</dbReference>
<comment type="subcellular location">
    <subcellularLocation>
        <location evidence="1">Cell membrane</location>
        <topology evidence="1">Single-pass membrane protein</topology>
    </subcellularLocation>
</comment>
<evidence type="ECO:0000256" key="2">
    <source>
        <dbReference type="ARBA" id="ARBA00022475"/>
    </source>
</evidence>
<dbReference type="Proteomes" id="UP000036780">
    <property type="component" value="Unassembled WGS sequence"/>
</dbReference>
<keyword evidence="4 6" id="KW-1133">Transmembrane helix</keyword>
<evidence type="ECO:0000256" key="3">
    <source>
        <dbReference type="ARBA" id="ARBA00022692"/>
    </source>
</evidence>
<evidence type="ECO:0000259" key="7">
    <source>
        <dbReference type="Pfam" id="PF04024"/>
    </source>
</evidence>
<dbReference type="PATRIC" id="fig|1473.5.peg.1716"/>
<dbReference type="GeneID" id="66871138"/>
<proteinExistence type="predicted"/>
<sequence>MKRLYRSETNKMVAGVLGGLGEYFRIDPTILRLLFVVVLFMSFFTVAIIYLVAAVIIPAEGEIR</sequence>
<gene>
    <name evidence="8" type="ORF">AFK71_15250</name>
</gene>
<dbReference type="GO" id="GO:0005886">
    <property type="term" value="C:plasma membrane"/>
    <property type="evidence" value="ECO:0007669"/>
    <property type="project" value="UniProtKB-SubCell"/>
</dbReference>
<keyword evidence="5 6" id="KW-0472">Membrane</keyword>